<sequence length="296" mass="31208">MNRSTRLGLASIAVGVLVLGLKYIGYLLTGSVALYSDALESIINVATALITVVAVAVSAIPADANHPYGHNKAEYLSAVLESTLIVIAALAILREAYMGFLHPRPLAAPALGIAFNLGATAINAAWGAILVRYGRRWHSPALVADGRHLWTDVVSSLGVAAGVALAALSGWQRLDALIAALVAVHILWSGWILMRDSIGGLMDRALPDETIAGLRRLIQETGDGALQAYDLRSRRAGARVFIEFNLVVPGAMPVAQAHAICDRLEAALHAYIDGSTVLIHLEPEGEAVAAPEVRIA</sequence>
<dbReference type="Gene3D" id="3.30.70.1350">
    <property type="entry name" value="Cation efflux protein, cytoplasmic domain"/>
    <property type="match status" value="1"/>
</dbReference>
<feature type="transmembrane region" description="Helical" evidence="7">
    <location>
        <begin position="7"/>
        <end position="29"/>
    </location>
</feature>
<dbReference type="Pfam" id="PF16916">
    <property type="entry name" value="ZT_dimer"/>
    <property type="match status" value="1"/>
</dbReference>
<keyword evidence="5 7" id="KW-1133">Transmembrane helix</keyword>
<feature type="domain" description="Cation efflux protein cytoplasmic" evidence="9">
    <location>
        <begin position="206"/>
        <end position="284"/>
    </location>
</feature>
<dbReference type="GO" id="GO:0015341">
    <property type="term" value="F:zinc efflux antiporter activity"/>
    <property type="evidence" value="ECO:0007669"/>
    <property type="project" value="TreeGrafter"/>
</dbReference>
<protein>
    <submittedName>
        <fullName evidence="10">Ferrous-iron efflux pump FieF</fullName>
    </submittedName>
</protein>
<organism evidence="10 11">
    <name type="scientific">Pigmentiphaga humi</name>
    <dbReference type="NCBI Taxonomy" id="2478468"/>
    <lineage>
        <taxon>Bacteria</taxon>
        <taxon>Pseudomonadati</taxon>
        <taxon>Pseudomonadota</taxon>
        <taxon>Betaproteobacteria</taxon>
        <taxon>Burkholderiales</taxon>
        <taxon>Alcaligenaceae</taxon>
        <taxon>Pigmentiphaga</taxon>
    </lineage>
</organism>
<evidence type="ECO:0000256" key="5">
    <source>
        <dbReference type="ARBA" id="ARBA00022989"/>
    </source>
</evidence>
<comment type="subcellular location">
    <subcellularLocation>
        <location evidence="1">Membrane</location>
        <topology evidence="1">Multi-pass membrane protein</topology>
    </subcellularLocation>
</comment>
<keyword evidence="6 7" id="KW-0472">Membrane</keyword>
<dbReference type="RefSeq" id="WP_124079867.1">
    <property type="nucleotide sequence ID" value="NZ_UWPJ01000018.1"/>
</dbReference>
<dbReference type="EMBL" id="UWPJ01000018">
    <property type="protein sequence ID" value="VCU70357.1"/>
    <property type="molecule type" value="Genomic_DNA"/>
</dbReference>
<evidence type="ECO:0000256" key="7">
    <source>
        <dbReference type="SAM" id="Phobius"/>
    </source>
</evidence>
<reference evidence="10 11" key="1">
    <citation type="submission" date="2018-10" db="EMBL/GenBank/DDBJ databases">
        <authorList>
            <person name="Criscuolo A."/>
        </authorList>
    </citation>
    <scope>NUCLEOTIDE SEQUENCE [LARGE SCALE GENOMIC DNA]</scope>
    <source>
        <strain evidence="10">DnA1</strain>
    </source>
</reference>
<feature type="domain" description="Cation efflux protein transmembrane" evidence="8">
    <location>
        <begin position="9"/>
        <end position="202"/>
    </location>
</feature>
<keyword evidence="11" id="KW-1185">Reference proteome</keyword>
<evidence type="ECO:0000256" key="1">
    <source>
        <dbReference type="ARBA" id="ARBA00004141"/>
    </source>
</evidence>
<feature type="transmembrane region" description="Helical" evidence="7">
    <location>
        <begin position="106"/>
        <end position="129"/>
    </location>
</feature>
<dbReference type="GO" id="GO:0005886">
    <property type="term" value="C:plasma membrane"/>
    <property type="evidence" value="ECO:0007669"/>
    <property type="project" value="TreeGrafter"/>
</dbReference>
<dbReference type="PANTHER" id="PTHR43840:SF15">
    <property type="entry name" value="MITOCHONDRIAL METAL TRANSPORTER 1-RELATED"/>
    <property type="match status" value="1"/>
</dbReference>
<evidence type="ECO:0000313" key="10">
    <source>
        <dbReference type="EMBL" id="VCU70357.1"/>
    </source>
</evidence>
<feature type="transmembrane region" description="Helical" evidence="7">
    <location>
        <begin position="149"/>
        <end position="170"/>
    </location>
</feature>
<name>A0A3P4B241_9BURK</name>
<dbReference type="SUPFAM" id="SSF161111">
    <property type="entry name" value="Cation efflux protein transmembrane domain-like"/>
    <property type="match status" value="1"/>
</dbReference>
<keyword evidence="3" id="KW-0813">Transport</keyword>
<evidence type="ECO:0000313" key="11">
    <source>
        <dbReference type="Proteomes" id="UP000277294"/>
    </source>
</evidence>
<dbReference type="InterPro" id="IPR058533">
    <property type="entry name" value="Cation_efflux_TM"/>
</dbReference>
<dbReference type="InterPro" id="IPR002524">
    <property type="entry name" value="Cation_efflux"/>
</dbReference>
<dbReference type="PANTHER" id="PTHR43840">
    <property type="entry name" value="MITOCHONDRIAL METAL TRANSPORTER 1-RELATED"/>
    <property type="match status" value="1"/>
</dbReference>
<dbReference type="SUPFAM" id="SSF160240">
    <property type="entry name" value="Cation efflux protein cytoplasmic domain-like"/>
    <property type="match status" value="1"/>
</dbReference>
<dbReference type="GO" id="GO:0015093">
    <property type="term" value="F:ferrous iron transmembrane transporter activity"/>
    <property type="evidence" value="ECO:0007669"/>
    <property type="project" value="TreeGrafter"/>
</dbReference>
<dbReference type="GO" id="GO:0015086">
    <property type="term" value="F:cadmium ion transmembrane transporter activity"/>
    <property type="evidence" value="ECO:0007669"/>
    <property type="project" value="TreeGrafter"/>
</dbReference>
<evidence type="ECO:0000259" key="8">
    <source>
        <dbReference type="Pfam" id="PF01545"/>
    </source>
</evidence>
<evidence type="ECO:0000256" key="6">
    <source>
        <dbReference type="ARBA" id="ARBA00023136"/>
    </source>
</evidence>
<dbReference type="Gene3D" id="1.20.1510.10">
    <property type="entry name" value="Cation efflux protein transmembrane domain"/>
    <property type="match status" value="1"/>
</dbReference>
<dbReference type="AlphaFoldDB" id="A0A3P4B241"/>
<dbReference type="InterPro" id="IPR050291">
    <property type="entry name" value="CDF_Transporter"/>
</dbReference>
<dbReference type="InterPro" id="IPR027469">
    <property type="entry name" value="Cation_efflux_TMD_sf"/>
</dbReference>
<accession>A0A3P4B241</accession>
<comment type="similarity">
    <text evidence="2">Belongs to the cation diffusion facilitator (CDF) transporter (TC 2.A.4) family.</text>
</comment>
<dbReference type="InterPro" id="IPR036837">
    <property type="entry name" value="Cation_efflux_CTD_sf"/>
</dbReference>
<feature type="transmembrane region" description="Helical" evidence="7">
    <location>
        <begin position="176"/>
        <end position="194"/>
    </location>
</feature>
<dbReference type="NCBIfam" id="TIGR01297">
    <property type="entry name" value="CDF"/>
    <property type="match status" value="1"/>
</dbReference>
<evidence type="ECO:0000256" key="2">
    <source>
        <dbReference type="ARBA" id="ARBA00008114"/>
    </source>
</evidence>
<dbReference type="Pfam" id="PF01545">
    <property type="entry name" value="Cation_efflux"/>
    <property type="match status" value="1"/>
</dbReference>
<dbReference type="Proteomes" id="UP000277294">
    <property type="component" value="Unassembled WGS sequence"/>
</dbReference>
<dbReference type="OrthoDB" id="9806522at2"/>
<proteinExistence type="inferred from homology"/>
<feature type="transmembrane region" description="Helical" evidence="7">
    <location>
        <begin position="74"/>
        <end position="94"/>
    </location>
</feature>
<dbReference type="GO" id="GO:0006882">
    <property type="term" value="P:intracellular zinc ion homeostasis"/>
    <property type="evidence" value="ECO:0007669"/>
    <property type="project" value="TreeGrafter"/>
</dbReference>
<gene>
    <name evidence="10" type="primary">fieF</name>
    <name evidence="10" type="ORF">PIGHUM_02429</name>
</gene>
<evidence type="ECO:0000256" key="4">
    <source>
        <dbReference type="ARBA" id="ARBA00022692"/>
    </source>
</evidence>
<dbReference type="InterPro" id="IPR027470">
    <property type="entry name" value="Cation_efflux_CTD"/>
</dbReference>
<keyword evidence="4 7" id="KW-0812">Transmembrane</keyword>
<evidence type="ECO:0000259" key="9">
    <source>
        <dbReference type="Pfam" id="PF16916"/>
    </source>
</evidence>
<feature type="transmembrane region" description="Helical" evidence="7">
    <location>
        <begin position="41"/>
        <end position="62"/>
    </location>
</feature>
<evidence type="ECO:0000256" key="3">
    <source>
        <dbReference type="ARBA" id="ARBA00022448"/>
    </source>
</evidence>